<dbReference type="AlphaFoldDB" id="A0AAV3YS29"/>
<organism evidence="1 2">
    <name type="scientific">Plakobranchus ocellatus</name>
    <dbReference type="NCBI Taxonomy" id="259542"/>
    <lineage>
        <taxon>Eukaryota</taxon>
        <taxon>Metazoa</taxon>
        <taxon>Spiralia</taxon>
        <taxon>Lophotrochozoa</taxon>
        <taxon>Mollusca</taxon>
        <taxon>Gastropoda</taxon>
        <taxon>Heterobranchia</taxon>
        <taxon>Euthyneura</taxon>
        <taxon>Panpulmonata</taxon>
        <taxon>Sacoglossa</taxon>
        <taxon>Placobranchoidea</taxon>
        <taxon>Plakobranchidae</taxon>
        <taxon>Plakobranchus</taxon>
    </lineage>
</organism>
<evidence type="ECO:0000313" key="1">
    <source>
        <dbReference type="EMBL" id="GFN86160.1"/>
    </source>
</evidence>
<dbReference type="EMBL" id="BLXT01001496">
    <property type="protein sequence ID" value="GFN86160.1"/>
    <property type="molecule type" value="Genomic_DNA"/>
</dbReference>
<gene>
    <name evidence="1" type="ORF">PoB_001266600</name>
</gene>
<sequence length="191" mass="21781">MAISHLPLGQMPPIHPPVPQVTRARMREWIPHLGYIDLSCPVLSPGLETLLSPGARARRQIARTAGVVYPSFSRRYLKPDNHPGGKHPTSDAVCPEIKLLWNWRANFSFKMELLPSCLRLWASLSSLRGVGGTLDSESALRSVLLELKFHHHCYSKLIWVKRFHKQILEILQPDVMNSRGILKIEARWNKE</sequence>
<accession>A0AAV3YS29</accession>
<name>A0AAV3YS29_9GAST</name>
<keyword evidence="2" id="KW-1185">Reference proteome</keyword>
<evidence type="ECO:0000313" key="2">
    <source>
        <dbReference type="Proteomes" id="UP000735302"/>
    </source>
</evidence>
<dbReference type="Proteomes" id="UP000735302">
    <property type="component" value="Unassembled WGS sequence"/>
</dbReference>
<proteinExistence type="predicted"/>
<protein>
    <submittedName>
        <fullName evidence="1">Uncharacterized protein</fullName>
    </submittedName>
</protein>
<reference evidence="1 2" key="1">
    <citation type="journal article" date="2021" name="Elife">
        <title>Chloroplast acquisition without the gene transfer in kleptoplastic sea slugs, Plakobranchus ocellatus.</title>
        <authorList>
            <person name="Maeda T."/>
            <person name="Takahashi S."/>
            <person name="Yoshida T."/>
            <person name="Shimamura S."/>
            <person name="Takaki Y."/>
            <person name="Nagai Y."/>
            <person name="Toyoda A."/>
            <person name="Suzuki Y."/>
            <person name="Arimoto A."/>
            <person name="Ishii H."/>
            <person name="Satoh N."/>
            <person name="Nishiyama T."/>
            <person name="Hasebe M."/>
            <person name="Maruyama T."/>
            <person name="Minagawa J."/>
            <person name="Obokata J."/>
            <person name="Shigenobu S."/>
        </authorList>
    </citation>
    <scope>NUCLEOTIDE SEQUENCE [LARGE SCALE GENOMIC DNA]</scope>
</reference>
<comment type="caution">
    <text evidence="1">The sequence shown here is derived from an EMBL/GenBank/DDBJ whole genome shotgun (WGS) entry which is preliminary data.</text>
</comment>